<feature type="region of interest" description="Disordered" evidence="1">
    <location>
        <begin position="1221"/>
        <end position="1338"/>
    </location>
</feature>
<feature type="region of interest" description="Disordered" evidence="1">
    <location>
        <begin position="961"/>
        <end position="991"/>
    </location>
</feature>
<feature type="region of interest" description="Disordered" evidence="1">
    <location>
        <begin position="215"/>
        <end position="251"/>
    </location>
</feature>
<feature type="compositionally biased region" description="Low complexity" evidence="1">
    <location>
        <begin position="100"/>
        <end position="119"/>
    </location>
</feature>
<feature type="compositionally biased region" description="Basic and acidic residues" evidence="1">
    <location>
        <begin position="471"/>
        <end position="489"/>
    </location>
</feature>
<dbReference type="EMBL" id="JALLAZ020001786">
    <property type="protein sequence ID" value="KAL3763984.1"/>
    <property type="molecule type" value="Genomic_DNA"/>
</dbReference>
<accession>A0ABD3MIW7</accession>
<feature type="region of interest" description="Disordered" evidence="1">
    <location>
        <begin position="100"/>
        <end position="184"/>
    </location>
</feature>
<feature type="region of interest" description="Disordered" evidence="1">
    <location>
        <begin position="527"/>
        <end position="574"/>
    </location>
</feature>
<feature type="compositionally biased region" description="Polar residues" evidence="1">
    <location>
        <begin position="1221"/>
        <end position="1245"/>
    </location>
</feature>
<name>A0ABD3MIW7_9STRA</name>
<feature type="compositionally biased region" description="Basic and acidic residues" evidence="1">
    <location>
        <begin position="155"/>
        <end position="166"/>
    </location>
</feature>
<feature type="region of interest" description="Disordered" evidence="1">
    <location>
        <begin position="1179"/>
        <end position="1207"/>
    </location>
</feature>
<proteinExistence type="predicted"/>
<feature type="compositionally biased region" description="Gly residues" evidence="1">
    <location>
        <begin position="361"/>
        <end position="375"/>
    </location>
</feature>
<evidence type="ECO:0000313" key="2">
    <source>
        <dbReference type="EMBL" id="KAL3763984.1"/>
    </source>
</evidence>
<keyword evidence="3" id="KW-1185">Reference proteome</keyword>
<comment type="caution">
    <text evidence="2">The sequence shown here is derived from an EMBL/GenBank/DDBJ whole genome shotgun (WGS) entry which is preliminary data.</text>
</comment>
<dbReference type="Proteomes" id="UP001530315">
    <property type="component" value="Unassembled WGS sequence"/>
</dbReference>
<sequence length="1338" mass="143284">MRLGPMTTSITVNVNTSIANKATPAAAVSSVAPPPPPGIGRTSSSSSSASSSGTSPPTRKSLGFVRRAASGGEGGGIGPAPALSLSPGCYSFHSGGSADACSSHTAATSSSADSSACWSGDRHNSGVGNFDDIFRPSSRRQREGAGDVEEEEAEECRNESSREQRSRGGMPGSHLGPDEGLGDSLALLQDLGGLGMGGTTGPSSRGGLRALALDDDSLDGRTSCPSRRDRALDGTTTGSRAPPSSSAGFVDDANDIFRRRGYSPIIGTPTRGSGARKDLLDWGGSFGLTGDGMPPPPGEDDAGGRRPPSSWDIRPSLSCPTSVFESPLFPSSPSSPSITSFGGDHRSLYAHSFGGYKSLNGLGGTPPRGGVGGGRRNAAPDGATTLMLSRPYRLEKIQSASAEPSLSHASDDAGTTTDDDGFLGGTMMLGGDDGPSSEDEDNLIGDRDCDDEDRLESVDVSAIECEGDEDSPFRETSATHRDVGLRRSLGDPSAAGGDATNTSAMAPGGGPRRKLSYAFDLLVEEDGGGGKSTDVGDATVSSMKPSPTSVSALDGDTTSGTLSSDSAPRGPASSMLQLENGLTVKSISMPHFHLHEALRGTLSQGLIDRVSFYSVVRDINKEALDAAMTDPRGGVYNDGTMQGNGAYGSSSAKGADDDTAKPAAGSLPPAFVDGRHQVIAEDGKIHVHPNPKEERNSVLVMACLSEEKNPNEPCHSDDLPVSECNAIDNPSKTPSPLLGVALLDEEWWLMSAIASRTPDEVLVNQSTKLLPTFHEAIGEKDCVAPETAAGGTSRTQLWKPGRSWWEAKSGKNPWVEPVVHNNRWRYLWPLIHYHKFIAKCIKKLKRNGIDVKTSMSTVSLFLRQEVCNVSDHLAFMSKYDSEEWTSALSHFESWTDHDPNVEETLRTLVASQKLAGLAETTDAQSSLLRSQIDDKILKAMQVAKDEAGRDAYDYKDAPAKKLVKKKDESSAREAGDSSANSSQRQHRCSAQDISYAPLNRYPAWRNESHLRSAIESKKRSMIDTSWSNRSENSLHPPLFPHNQYQQHPTYGPPGYGHQYMDSQYYPPPQYDAYGQYPPHHPHVGYQDHGDMQYNDQYGHHHQYYSGYYNPSDGSFHEGMVFDNSMHSHPYIYSSAMAAQTPERYNGNNLHHGQYPVSPYWGHLNISQLPGIAASPSIHITPGKPPRGSHANRSFRKRQNQQGSAGYVSDGKAKSLIMFPNQTNSPASRFVMSSQDKSNPYYTTKTSHARMAETNKDGKNAAQPSSTLNQSTGQEESFVLPTIEDYSPESPADKTGGHTSLHSNTSLDLMPPSVKKMYMASPSSSRHQDVKLSEVSEDS</sequence>
<feature type="compositionally biased region" description="Polar residues" evidence="1">
    <location>
        <begin position="399"/>
        <end position="408"/>
    </location>
</feature>
<feature type="compositionally biased region" description="Acidic residues" evidence="1">
    <location>
        <begin position="435"/>
        <end position="454"/>
    </location>
</feature>
<feature type="region of interest" description="Disordered" evidence="1">
    <location>
        <begin position="285"/>
        <end position="317"/>
    </location>
</feature>
<feature type="compositionally biased region" description="Low complexity" evidence="1">
    <location>
        <begin position="39"/>
        <end position="59"/>
    </location>
</feature>
<evidence type="ECO:0000313" key="3">
    <source>
        <dbReference type="Proteomes" id="UP001530315"/>
    </source>
</evidence>
<feature type="region of interest" description="Disordered" evidence="1">
    <location>
        <begin position="399"/>
        <end position="511"/>
    </location>
</feature>
<feature type="compositionally biased region" description="Basic and acidic residues" evidence="1">
    <location>
        <begin position="1249"/>
        <end position="1258"/>
    </location>
</feature>
<feature type="compositionally biased region" description="Gly residues" evidence="1">
    <location>
        <begin position="422"/>
        <end position="433"/>
    </location>
</feature>
<feature type="compositionally biased region" description="Polar residues" evidence="1">
    <location>
        <begin position="539"/>
        <end position="551"/>
    </location>
</feature>
<evidence type="ECO:0000256" key="1">
    <source>
        <dbReference type="SAM" id="MobiDB-lite"/>
    </source>
</evidence>
<feature type="compositionally biased region" description="Basic and acidic residues" evidence="1">
    <location>
        <begin position="961"/>
        <end position="975"/>
    </location>
</feature>
<reference evidence="2 3" key="1">
    <citation type="submission" date="2024-10" db="EMBL/GenBank/DDBJ databases">
        <title>Updated reference genomes for cyclostephanoid diatoms.</title>
        <authorList>
            <person name="Roberts W.R."/>
            <person name="Alverson A.J."/>
        </authorList>
    </citation>
    <scope>NUCLEOTIDE SEQUENCE [LARGE SCALE GENOMIC DNA]</scope>
    <source>
        <strain evidence="2 3">AJA276-08</strain>
    </source>
</reference>
<feature type="region of interest" description="Disordered" evidence="1">
    <location>
        <begin position="23"/>
        <end position="75"/>
    </location>
</feature>
<protein>
    <submittedName>
        <fullName evidence="2">Uncharacterized protein</fullName>
    </submittedName>
</protein>
<feature type="compositionally biased region" description="Polar residues" evidence="1">
    <location>
        <begin position="234"/>
        <end position="247"/>
    </location>
</feature>
<feature type="compositionally biased region" description="Low complexity" evidence="1">
    <location>
        <begin position="553"/>
        <end position="566"/>
    </location>
</feature>
<feature type="compositionally biased region" description="Polar residues" evidence="1">
    <location>
        <begin position="1261"/>
        <end position="1274"/>
    </location>
</feature>
<gene>
    <name evidence="2" type="ORF">ACHAW5_007603</name>
</gene>
<feature type="region of interest" description="Disordered" evidence="1">
    <location>
        <begin position="360"/>
        <end position="382"/>
    </location>
</feature>
<feature type="compositionally biased region" description="Basic and acidic residues" evidence="1">
    <location>
        <begin position="1325"/>
        <end position="1338"/>
    </location>
</feature>
<organism evidence="2 3">
    <name type="scientific">Stephanodiscus triporus</name>
    <dbReference type="NCBI Taxonomy" id="2934178"/>
    <lineage>
        <taxon>Eukaryota</taxon>
        <taxon>Sar</taxon>
        <taxon>Stramenopiles</taxon>
        <taxon>Ochrophyta</taxon>
        <taxon>Bacillariophyta</taxon>
        <taxon>Coscinodiscophyceae</taxon>
        <taxon>Thalassiosirophycidae</taxon>
        <taxon>Stephanodiscales</taxon>
        <taxon>Stephanodiscaceae</taxon>
        <taxon>Stephanodiscus</taxon>
    </lineage>
</organism>
<feature type="compositionally biased region" description="Polar residues" evidence="1">
    <location>
        <begin position="1296"/>
        <end position="1306"/>
    </location>
</feature>